<dbReference type="PANTHER" id="PTHR42693:SF53">
    <property type="entry name" value="ENDO-4-O-SULFATASE"/>
    <property type="match status" value="1"/>
</dbReference>
<evidence type="ECO:0000256" key="2">
    <source>
        <dbReference type="ARBA" id="ARBA00022723"/>
    </source>
</evidence>
<dbReference type="InterPro" id="IPR024607">
    <property type="entry name" value="Sulfatase_CS"/>
</dbReference>
<dbReference type="Gene3D" id="3.40.720.10">
    <property type="entry name" value="Alkaline Phosphatase, subunit A"/>
    <property type="match status" value="1"/>
</dbReference>
<comment type="similarity">
    <text evidence="1">Belongs to the sulfatase family.</text>
</comment>
<dbReference type="Pfam" id="PF00884">
    <property type="entry name" value="Sulfatase"/>
    <property type="match status" value="1"/>
</dbReference>
<name>A0A918Q9G3_9BACT</name>
<evidence type="ECO:0000256" key="4">
    <source>
        <dbReference type="ARBA" id="ARBA00022837"/>
    </source>
</evidence>
<dbReference type="Proteomes" id="UP000619457">
    <property type="component" value="Unassembled WGS sequence"/>
</dbReference>
<evidence type="ECO:0000256" key="1">
    <source>
        <dbReference type="ARBA" id="ARBA00008779"/>
    </source>
</evidence>
<dbReference type="PROSITE" id="PS00149">
    <property type="entry name" value="SULFATASE_2"/>
    <property type="match status" value="1"/>
</dbReference>
<dbReference type="CDD" id="cd16027">
    <property type="entry name" value="SGSH"/>
    <property type="match status" value="1"/>
</dbReference>
<evidence type="ECO:0000256" key="3">
    <source>
        <dbReference type="ARBA" id="ARBA00022801"/>
    </source>
</evidence>
<accession>A0A918Q9G3</accession>
<feature type="domain" description="Sulfatase N-terminal" evidence="5">
    <location>
        <begin position="31"/>
        <end position="323"/>
    </location>
</feature>
<organism evidence="6 7">
    <name type="scientific">Echinicola pacifica</name>
    <dbReference type="NCBI Taxonomy" id="346377"/>
    <lineage>
        <taxon>Bacteria</taxon>
        <taxon>Pseudomonadati</taxon>
        <taxon>Bacteroidota</taxon>
        <taxon>Cytophagia</taxon>
        <taxon>Cytophagales</taxon>
        <taxon>Cyclobacteriaceae</taxon>
        <taxon>Echinicola</taxon>
    </lineage>
</organism>
<dbReference type="RefSeq" id="WP_018475695.1">
    <property type="nucleotide sequence ID" value="NZ_BMWX01000007.1"/>
</dbReference>
<dbReference type="InterPro" id="IPR050738">
    <property type="entry name" value="Sulfatase"/>
</dbReference>
<dbReference type="InterPro" id="IPR017850">
    <property type="entry name" value="Alkaline_phosphatase_core_sf"/>
</dbReference>
<dbReference type="EMBL" id="BMWX01000007">
    <property type="protein sequence ID" value="GGZ38103.1"/>
    <property type="molecule type" value="Genomic_DNA"/>
</dbReference>
<dbReference type="GO" id="GO:0046872">
    <property type="term" value="F:metal ion binding"/>
    <property type="evidence" value="ECO:0007669"/>
    <property type="project" value="UniProtKB-KW"/>
</dbReference>
<protein>
    <submittedName>
        <fullName evidence="6">Heparan N-sulfatase</fullName>
    </submittedName>
</protein>
<reference evidence="6" key="2">
    <citation type="submission" date="2020-09" db="EMBL/GenBank/DDBJ databases">
        <authorList>
            <person name="Sun Q."/>
            <person name="Kim S."/>
        </authorList>
    </citation>
    <scope>NUCLEOTIDE SEQUENCE</scope>
    <source>
        <strain evidence="6">KCTC 12368</strain>
    </source>
</reference>
<dbReference type="AlphaFoldDB" id="A0A918Q9G3"/>
<gene>
    <name evidence="6" type="ORF">GCM10007049_34230</name>
</gene>
<dbReference type="PANTHER" id="PTHR42693">
    <property type="entry name" value="ARYLSULFATASE FAMILY MEMBER"/>
    <property type="match status" value="1"/>
</dbReference>
<dbReference type="GO" id="GO:0004065">
    <property type="term" value="F:arylsulfatase activity"/>
    <property type="evidence" value="ECO:0007669"/>
    <property type="project" value="TreeGrafter"/>
</dbReference>
<keyword evidence="3" id="KW-0378">Hydrolase</keyword>
<keyword evidence="4" id="KW-0106">Calcium</keyword>
<evidence type="ECO:0000313" key="7">
    <source>
        <dbReference type="Proteomes" id="UP000619457"/>
    </source>
</evidence>
<sequence>MHNLSQITLFLALWAGFMSSQGRAQQLSSKPNIILIVSDDHGTDALGAYGNPVIRTPHLDQLAKEGTRFTDAYCTSASCAASRSVILTGHYGHATGSYGHTHDYHHFSTYEGVLSLPVALSQHGYKTARVGKYHLAPEQVYAFDTVLDADERSTVEMADQSKAVIEGEEPFFLYFCPGDPHRGSPFKPEKWSDPNNFGNKPNPYPGVQEVKYKAEEVLVPDFLPNTQVVREELAQYYQSVSRLDQGLGRLMQYLDEAGKTENTIIIYISDNGIAFPGAKTTLYQAGIKLPCIIKYPAQIAPSSLSHSPISWVDLMPTILDLAEIPFSPEQFHGRSFRNAIEQPSSVYEKDIYASHTFHEITMYYPMRAVIEGDMKLIWNLAYQLPYPFASDLWWSSSWQESEREQQLNFGPRLREAYIQRAEFELYDLSTDPQELRNLAGQEGYGSTLHRLKDKLRNYQVQTKDPWVIMWDHDTAVQGTGVGL</sequence>
<dbReference type="SUPFAM" id="SSF53649">
    <property type="entry name" value="Alkaline phosphatase-like"/>
    <property type="match status" value="1"/>
</dbReference>
<comment type="caution">
    <text evidence="6">The sequence shown here is derived from an EMBL/GenBank/DDBJ whole genome shotgun (WGS) entry which is preliminary data.</text>
</comment>
<dbReference type="InterPro" id="IPR000917">
    <property type="entry name" value="Sulfatase_N"/>
</dbReference>
<keyword evidence="7" id="KW-1185">Reference proteome</keyword>
<evidence type="ECO:0000313" key="6">
    <source>
        <dbReference type="EMBL" id="GGZ38103.1"/>
    </source>
</evidence>
<evidence type="ECO:0000259" key="5">
    <source>
        <dbReference type="Pfam" id="PF00884"/>
    </source>
</evidence>
<keyword evidence="2" id="KW-0479">Metal-binding</keyword>
<proteinExistence type="inferred from homology"/>
<reference evidence="6" key="1">
    <citation type="journal article" date="2014" name="Int. J. Syst. Evol. Microbiol.">
        <title>Complete genome sequence of Corynebacterium casei LMG S-19264T (=DSM 44701T), isolated from a smear-ripened cheese.</title>
        <authorList>
            <consortium name="US DOE Joint Genome Institute (JGI-PGF)"/>
            <person name="Walter F."/>
            <person name="Albersmeier A."/>
            <person name="Kalinowski J."/>
            <person name="Ruckert C."/>
        </authorList>
    </citation>
    <scope>NUCLEOTIDE SEQUENCE</scope>
    <source>
        <strain evidence="6">KCTC 12368</strain>
    </source>
</reference>